<dbReference type="InterPro" id="IPR019794">
    <property type="entry name" value="Peroxidases_AS"/>
</dbReference>
<evidence type="ECO:0000256" key="8">
    <source>
        <dbReference type="ARBA" id="ARBA00022723"/>
    </source>
</evidence>
<dbReference type="CDD" id="cd23507">
    <property type="entry name" value="hydrophobin_I"/>
    <property type="match status" value="1"/>
</dbReference>
<comment type="subcellular location">
    <subcellularLocation>
        <location evidence="1">Secreted</location>
        <location evidence="1">Cell wall</location>
    </subcellularLocation>
</comment>
<keyword evidence="5" id="KW-0964">Secreted</keyword>
<evidence type="ECO:0000256" key="16">
    <source>
        <dbReference type="PIRSR" id="PIRSR601621-1"/>
    </source>
</evidence>
<feature type="signal peptide" evidence="20">
    <location>
        <begin position="1"/>
        <end position="21"/>
    </location>
</feature>
<dbReference type="PROSITE" id="PS00436">
    <property type="entry name" value="PEROXIDASE_2"/>
    <property type="match status" value="1"/>
</dbReference>
<feature type="binding site" evidence="17">
    <location>
        <position position="136"/>
    </location>
    <ligand>
        <name>Ca(2+)</name>
        <dbReference type="ChEBI" id="CHEBI:29108"/>
        <label>1</label>
    </ligand>
</feature>
<evidence type="ECO:0000256" key="4">
    <source>
        <dbReference type="ARBA" id="ARBA00022512"/>
    </source>
</evidence>
<dbReference type="Pfam" id="PF11895">
    <property type="entry name" value="Peroxidase_ext"/>
    <property type="match status" value="1"/>
</dbReference>
<dbReference type="PANTHER" id="PTHR31356:SF66">
    <property type="entry name" value="CATALASE-PEROXIDASE"/>
    <property type="match status" value="1"/>
</dbReference>
<dbReference type="InterPro" id="IPR044831">
    <property type="entry name" value="Ccp1-like"/>
</dbReference>
<feature type="disulfide bond" evidence="19">
    <location>
        <begin position="122"/>
        <end position="204"/>
    </location>
</feature>
<dbReference type="GO" id="GO:0046872">
    <property type="term" value="F:metal ion binding"/>
    <property type="evidence" value="ECO:0007669"/>
    <property type="project" value="UniProtKB-UniRule"/>
</dbReference>
<evidence type="ECO:0000256" key="17">
    <source>
        <dbReference type="PIRSR" id="PIRSR601621-2"/>
    </source>
</evidence>
<comment type="similarity">
    <text evidence="2 20">Belongs to the peroxidase family. Ligninase subfamily.</text>
</comment>
<feature type="binding site" evidence="17">
    <location>
        <position position="281"/>
    </location>
    <ligand>
        <name>Ca(2+)</name>
        <dbReference type="ChEBI" id="CHEBI:29108"/>
        <label>2</label>
    </ligand>
</feature>
<keyword evidence="9 20" id="KW-0732">Signal</keyword>
<dbReference type="PRINTS" id="PR00458">
    <property type="entry name" value="PEROXIDASE"/>
</dbReference>
<comment type="similarity">
    <text evidence="3">Belongs to the fungal hydrophobin family.</text>
</comment>
<dbReference type="GO" id="GO:0004601">
    <property type="term" value="F:peroxidase activity"/>
    <property type="evidence" value="ECO:0007669"/>
    <property type="project" value="UniProtKB-KW"/>
</dbReference>
<dbReference type="PROSITE" id="PS50873">
    <property type="entry name" value="PEROXIDASE_4"/>
    <property type="match status" value="1"/>
</dbReference>
<keyword evidence="12 17" id="KW-0408">Iron</keyword>
<evidence type="ECO:0000313" key="22">
    <source>
        <dbReference type="EMBL" id="KAF4618263.1"/>
    </source>
</evidence>
<gene>
    <name evidence="22" type="ORF">D9613_011603</name>
</gene>
<keyword evidence="7 17" id="KW-0349">Heme</keyword>
<evidence type="ECO:0000259" key="21">
    <source>
        <dbReference type="PROSITE" id="PS50873"/>
    </source>
</evidence>
<dbReference type="GO" id="GO:0034599">
    <property type="term" value="P:cellular response to oxidative stress"/>
    <property type="evidence" value="ECO:0007669"/>
    <property type="project" value="InterPro"/>
</dbReference>
<keyword evidence="6 20" id="KW-0575">Peroxidase</keyword>
<evidence type="ECO:0000313" key="23">
    <source>
        <dbReference type="Proteomes" id="UP000521872"/>
    </source>
</evidence>
<protein>
    <recommendedName>
        <fullName evidence="20">Peroxidase</fullName>
        <ecNumber evidence="20">1.11.1.-</ecNumber>
    </recommendedName>
</protein>
<name>A0A8H4QW25_9AGAR</name>
<dbReference type="InterPro" id="IPR002016">
    <property type="entry name" value="Haem_peroxidase"/>
</dbReference>
<dbReference type="InterPro" id="IPR010255">
    <property type="entry name" value="Haem_peroxidase_sf"/>
</dbReference>
<dbReference type="GO" id="GO:0020037">
    <property type="term" value="F:heme binding"/>
    <property type="evidence" value="ECO:0007669"/>
    <property type="project" value="UniProtKB-UniRule"/>
</dbReference>
<dbReference type="InterPro" id="IPR001621">
    <property type="entry name" value="Ligninase"/>
</dbReference>
<feature type="binding site" evidence="17">
    <location>
        <position position="154"/>
    </location>
    <ligand>
        <name>Ca(2+)</name>
        <dbReference type="ChEBI" id="CHEBI:29108"/>
        <label>1</label>
    </ligand>
</feature>
<feature type="domain" description="Plant heme peroxidase family profile" evidence="21">
    <location>
        <begin position="123"/>
        <end position="372"/>
    </location>
</feature>
<feature type="binding site" evidence="17">
    <location>
        <position position="150"/>
    </location>
    <ligand>
        <name>Ca(2+)</name>
        <dbReference type="ChEBI" id="CHEBI:29108"/>
        <label>1</label>
    </ligand>
</feature>
<evidence type="ECO:0000256" key="3">
    <source>
        <dbReference type="ARBA" id="ARBA00010446"/>
    </source>
</evidence>
<dbReference type="Gene3D" id="1.10.420.10">
    <property type="entry name" value="Peroxidase, domain 2"/>
    <property type="match status" value="1"/>
</dbReference>
<evidence type="ECO:0000256" key="7">
    <source>
        <dbReference type="ARBA" id="ARBA00022617"/>
    </source>
</evidence>
<feature type="disulfide bond" evidence="19">
    <location>
        <begin position="99"/>
        <end position="368"/>
    </location>
</feature>
<dbReference type="SUPFAM" id="SSF48113">
    <property type="entry name" value="Heme-dependent peroxidases"/>
    <property type="match status" value="1"/>
</dbReference>
<evidence type="ECO:0000256" key="12">
    <source>
        <dbReference type="ARBA" id="ARBA00023004"/>
    </source>
</evidence>
<dbReference type="GO" id="GO:0042744">
    <property type="term" value="P:hydrogen peroxide catabolic process"/>
    <property type="evidence" value="ECO:0007669"/>
    <property type="project" value="UniProtKB-KW"/>
</dbReference>
<evidence type="ECO:0000256" key="9">
    <source>
        <dbReference type="ARBA" id="ARBA00022729"/>
    </source>
</evidence>
<keyword evidence="13 19" id="KW-1015">Disulfide bond</keyword>
<keyword evidence="15" id="KW-0376">Hydrogen peroxide</keyword>
<dbReference type="InterPro" id="IPR024589">
    <property type="entry name" value="Ligninase_C"/>
</dbReference>
<evidence type="ECO:0000256" key="5">
    <source>
        <dbReference type="ARBA" id="ARBA00022525"/>
    </source>
</evidence>
<evidence type="ECO:0000256" key="20">
    <source>
        <dbReference type="RuleBase" id="RU363051"/>
    </source>
</evidence>
<dbReference type="GO" id="GO:0005199">
    <property type="term" value="F:structural constituent of cell wall"/>
    <property type="evidence" value="ECO:0007669"/>
    <property type="project" value="InterPro"/>
</dbReference>
<accession>A0A8H4QW25</accession>
<dbReference type="GO" id="GO:0000302">
    <property type="term" value="P:response to reactive oxygen species"/>
    <property type="evidence" value="ECO:0007669"/>
    <property type="project" value="TreeGrafter"/>
</dbReference>
<feature type="site" description="Transition state stabilizer" evidence="18">
    <location>
        <position position="131"/>
    </location>
</feature>
<feature type="active site" description="Proton acceptor" evidence="16">
    <location>
        <position position="135"/>
    </location>
</feature>
<dbReference type="EC" id="1.11.1.-" evidence="20"/>
<sequence length="690" mass="72208">MVALLHLILVAVTPFFMTSDAAKIDVRQTVTPAQALSSIAGPATTLTVTSIPPATTTQALSSISERTSTLAATVISQATGTTKVSCPGQTGKTVANAACCALFPLLSDLQTLFTIDVNDSQCPESARGFLRLAFHDAMGFSTTNPQIGDGADGSILTFSDTDLSYKVNAGLVDKVTLLKPLGLAHNLSDGDVLHFAAAAGLATCPGAPSLSFLLGRPAAKRAASANMPGPALPTDDVTTILARFHDVGFTPDEVIALLAAHSTGSNYVLDPMAVQAPFDTTPEMFDSQFYIETLLPGKFGNESVSGEVQAQQPGIVRLQSDFLLARDSRTTCKWQGLMGNQAVMAAEFQSAMLKLQILGQDSSLLTDCSDVISPAPGLPNGVRPHIPAGYRFQDLDLSQTCSTSNPTPTTFIPSDPGSVTFASADRCTMYAVNCWHHGAQPTVNPQPTASAVLTTESDLNQLEQMLVQAASTFNSNGVSDANGLLNDLRNALSFLENNVVPHFAIAANAPLTSFDIPVVVDSLPNIEFTSLQMLKQLRSPEVSFSLAGTVGTGVILEDLSAYSQVITNSREAVTRVMGPFAAFVGEIFDALADGLTQTTEVFSAIISISTAQCNSPSSILCCNTVQSSNGVEATAILGLLGITMNGSDTGLVGLDCSPVTVISTVGSTSWYVTVANSWHFLIVISHGTPK</sequence>
<keyword evidence="14" id="KW-0325">Glycoprotein</keyword>
<evidence type="ECO:0000256" key="19">
    <source>
        <dbReference type="PIRSR" id="PIRSR601621-4"/>
    </source>
</evidence>
<feature type="binding site" evidence="17">
    <location>
        <position position="286"/>
    </location>
    <ligand>
        <name>Ca(2+)</name>
        <dbReference type="ChEBI" id="CHEBI:29108"/>
        <label>2</label>
    </ligand>
</feature>
<keyword evidence="11 20" id="KW-0560">Oxidoreductase</keyword>
<dbReference type="Pfam" id="PF00141">
    <property type="entry name" value="peroxidase"/>
    <property type="match status" value="1"/>
</dbReference>
<dbReference type="EMBL" id="JAACJL010000018">
    <property type="protein sequence ID" value="KAF4618263.1"/>
    <property type="molecule type" value="Genomic_DNA"/>
</dbReference>
<feature type="binding site" evidence="17">
    <location>
        <position position="262"/>
    </location>
    <ligand>
        <name>Ca(2+)</name>
        <dbReference type="ChEBI" id="CHEBI:29108"/>
        <label>2</label>
    </ligand>
</feature>
<evidence type="ECO:0000256" key="15">
    <source>
        <dbReference type="ARBA" id="ARBA00023324"/>
    </source>
</evidence>
<dbReference type="PRINTS" id="PR00462">
    <property type="entry name" value="LIGNINASE"/>
</dbReference>
<comment type="caution">
    <text evidence="22">The sequence shown here is derived from an EMBL/GenBank/DDBJ whole genome shotgun (WGS) entry which is preliminary data.</text>
</comment>
<dbReference type="SMART" id="SM00075">
    <property type="entry name" value="HYDRO"/>
    <property type="match status" value="1"/>
</dbReference>
<organism evidence="22 23">
    <name type="scientific">Agrocybe pediades</name>
    <dbReference type="NCBI Taxonomy" id="84607"/>
    <lineage>
        <taxon>Eukaryota</taxon>
        <taxon>Fungi</taxon>
        <taxon>Dikarya</taxon>
        <taxon>Basidiomycota</taxon>
        <taxon>Agaricomycotina</taxon>
        <taxon>Agaricomycetes</taxon>
        <taxon>Agaricomycetidae</taxon>
        <taxon>Agaricales</taxon>
        <taxon>Agaricineae</taxon>
        <taxon>Strophariaceae</taxon>
        <taxon>Agrocybe</taxon>
    </lineage>
</organism>
<evidence type="ECO:0000256" key="1">
    <source>
        <dbReference type="ARBA" id="ARBA00004191"/>
    </source>
</evidence>
<comment type="cofactor">
    <cofactor evidence="17">
        <name>heme b</name>
        <dbReference type="ChEBI" id="CHEBI:60344"/>
    </cofactor>
    <text evidence="17">Binds 1 heme b (iron(II)-protoporphyrin IX) group per subunit.</text>
</comment>
<feature type="binding site" evidence="17">
    <location>
        <position position="279"/>
    </location>
    <ligand>
        <name>Ca(2+)</name>
        <dbReference type="ChEBI" id="CHEBI:29108"/>
        <label>2</label>
    </ligand>
</feature>
<dbReference type="Pfam" id="PF01185">
    <property type="entry name" value="Hydrophobin"/>
    <property type="match status" value="1"/>
</dbReference>
<dbReference type="Proteomes" id="UP000521872">
    <property type="component" value="Unassembled WGS sequence"/>
</dbReference>
<dbReference type="InterPro" id="IPR001338">
    <property type="entry name" value="Class_I_Hydrophobin"/>
</dbReference>
<evidence type="ECO:0000256" key="13">
    <source>
        <dbReference type="ARBA" id="ARBA00023157"/>
    </source>
</evidence>
<evidence type="ECO:0000256" key="14">
    <source>
        <dbReference type="ARBA" id="ARBA00023180"/>
    </source>
</evidence>
<proteinExistence type="inferred from homology"/>
<keyword evidence="23" id="KW-1185">Reference proteome</keyword>
<dbReference type="Gene3D" id="1.10.520.10">
    <property type="match status" value="1"/>
</dbReference>
<feature type="disulfide bond" evidence="19">
    <location>
        <begin position="86"/>
        <end position="100"/>
    </location>
</feature>
<dbReference type="AlphaFoldDB" id="A0A8H4QW25"/>
<evidence type="ECO:0000256" key="10">
    <source>
        <dbReference type="ARBA" id="ARBA00022837"/>
    </source>
</evidence>
<keyword evidence="10 17" id="KW-0106">Calcium</keyword>
<evidence type="ECO:0000256" key="18">
    <source>
        <dbReference type="PIRSR" id="PIRSR601621-3"/>
    </source>
</evidence>
<reference evidence="22 23" key="1">
    <citation type="submission" date="2019-12" db="EMBL/GenBank/DDBJ databases">
        <authorList>
            <person name="Floudas D."/>
            <person name="Bentzer J."/>
            <person name="Ahren D."/>
            <person name="Johansson T."/>
            <person name="Persson P."/>
            <person name="Tunlid A."/>
        </authorList>
    </citation>
    <scope>NUCLEOTIDE SEQUENCE [LARGE SCALE GENOMIC DNA]</scope>
    <source>
        <strain evidence="22 23">CBS 102.39</strain>
    </source>
</reference>
<dbReference type="PANTHER" id="PTHR31356">
    <property type="entry name" value="THYLAKOID LUMENAL 29 KDA PROTEIN, CHLOROPLASTIC-RELATED"/>
    <property type="match status" value="1"/>
</dbReference>
<evidence type="ECO:0000256" key="11">
    <source>
        <dbReference type="ARBA" id="ARBA00023002"/>
    </source>
</evidence>
<evidence type="ECO:0000256" key="6">
    <source>
        <dbReference type="ARBA" id="ARBA00022559"/>
    </source>
</evidence>
<feature type="binding site" description="axial binding residue" evidence="17">
    <location>
        <position position="261"/>
    </location>
    <ligand>
        <name>heme b</name>
        <dbReference type="ChEBI" id="CHEBI:60344"/>
    </ligand>
    <ligandPart>
        <name>Fe</name>
        <dbReference type="ChEBI" id="CHEBI:18248"/>
    </ligandPart>
</feature>
<comment type="cofactor">
    <cofactor evidence="17 20">
        <name>Ca(2+)</name>
        <dbReference type="ChEBI" id="CHEBI:29108"/>
    </cofactor>
    <text evidence="17 20">Binds 2 calcium ions per subunit.</text>
</comment>
<feature type="disulfide bond" evidence="19">
    <location>
        <begin position="332"/>
        <end position="401"/>
    </location>
</feature>
<keyword evidence="8 17" id="KW-0479">Metal-binding</keyword>
<dbReference type="GO" id="GO:0009277">
    <property type="term" value="C:fungal-type cell wall"/>
    <property type="evidence" value="ECO:0007669"/>
    <property type="project" value="InterPro"/>
</dbReference>
<evidence type="ECO:0000256" key="2">
    <source>
        <dbReference type="ARBA" id="ARBA00006089"/>
    </source>
</evidence>
<keyword evidence="4" id="KW-0134">Cell wall</keyword>
<feature type="binding site" evidence="17">
    <location>
        <position position="152"/>
    </location>
    <ligand>
        <name>Ca(2+)</name>
        <dbReference type="ChEBI" id="CHEBI:29108"/>
        <label>1</label>
    </ligand>
</feature>
<feature type="chain" id="PRO_5034325468" description="Peroxidase" evidence="20">
    <location>
        <begin position="22"/>
        <end position="690"/>
    </location>
</feature>